<evidence type="ECO:0000259" key="4">
    <source>
        <dbReference type="Pfam" id="PF13087"/>
    </source>
</evidence>
<gene>
    <name evidence="5" type="ORF">PSALAMII_LOCUS2520</name>
</gene>
<dbReference type="SUPFAM" id="SSF52540">
    <property type="entry name" value="P-loop containing nucleoside triphosphate hydrolases"/>
    <property type="match status" value="1"/>
</dbReference>
<dbReference type="Gene3D" id="3.40.50.300">
    <property type="entry name" value="P-loop containing nucleotide triphosphate hydrolases"/>
    <property type="match status" value="2"/>
</dbReference>
<keyword evidence="1" id="KW-0347">Helicase</keyword>
<dbReference type="InterPro" id="IPR027417">
    <property type="entry name" value="P-loop_NTPase"/>
</dbReference>
<dbReference type="GO" id="GO:0004386">
    <property type="term" value="F:helicase activity"/>
    <property type="evidence" value="ECO:0007669"/>
    <property type="project" value="InterPro"/>
</dbReference>
<evidence type="ECO:0000313" key="5">
    <source>
        <dbReference type="EMBL" id="CAG8327735.1"/>
    </source>
</evidence>
<evidence type="ECO:0000256" key="1">
    <source>
        <dbReference type="ARBA" id="ARBA00022806"/>
    </source>
</evidence>
<organism evidence="5 6">
    <name type="scientific">Penicillium salamii</name>
    <dbReference type="NCBI Taxonomy" id="1612424"/>
    <lineage>
        <taxon>Eukaryota</taxon>
        <taxon>Fungi</taxon>
        <taxon>Dikarya</taxon>
        <taxon>Ascomycota</taxon>
        <taxon>Pezizomycotina</taxon>
        <taxon>Eurotiomycetes</taxon>
        <taxon>Eurotiomycetidae</taxon>
        <taxon>Eurotiales</taxon>
        <taxon>Aspergillaceae</taxon>
        <taxon>Penicillium</taxon>
    </lineage>
</organism>
<dbReference type="Pfam" id="PF13087">
    <property type="entry name" value="AAA_12"/>
    <property type="match status" value="1"/>
</dbReference>
<evidence type="ECO:0000259" key="3">
    <source>
        <dbReference type="Pfam" id="PF13086"/>
    </source>
</evidence>
<dbReference type="OrthoDB" id="6513042at2759"/>
<dbReference type="AlphaFoldDB" id="A0A9W4IQK8"/>
<dbReference type="PANTHER" id="PTHR10887:SF495">
    <property type="entry name" value="HELICASE SENATAXIN ISOFORM X1-RELATED"/>
    <property type="match status" value="1"/>
</dbReference>
<dbReference type="InterPro" id="IPR041679">
    <property type="entry name" value="DNA2/NAM7-like_C"/>
</dbReference>
<dbReference type="InterPro" id="IPR047187">
    <property type="entry name" value="SF1_C_Upf1"/>
</dbReference>
<dbReference type="Pfam" id="PF13086">
    <property type="entry name" value="AAA_11"/>
    <property type="match status" value="1"/>
</dbReference>
<dbReference type="CDD" id="cd18808">
    <property type="entry name" value="SF1_C_Upf1"/>
    <property type="match status" value="1"/>
</dbReference>
<keyword evidence="6" id="KW-1185">Reference proteome</keyword>
<keyword evidence="1" id="KW-0547">Nucleotide-binding</keyword>
<feature type="domain" description="DNA2/NAM7 helicase-like C-terminal" evidence="4">
    <location>
        <begin position="871"/>
        <end position="1064"/>
    </location>
</feature>
<evidence type="ECO:0000313" key="6">
    <source>
        <dbReference type="Proteomes" id="UP001152649"/>
    </source>
</evidence>
<dbReference type="InterPro" id="IPR041677">
    <property type="entry name" value="DNA2/NAM7_AAA_11"/>
</dbReference>
<dbReference type="InterPro" id="IPR045055">
    <property type="entry name" value="DNA2/NAM7-like"/>
</dbReference>
<keyword evidence="1" id="KW-0067">ATP-binding</keyword>
<dbReference type="Proteomes" id="UP001152649">
    <property type="component" value="Unassembled WGS sequence"/>
</dbReference>
<comment type="caution">
    <text evidence="5">The sequence shown here is derived from an EMBL/GenBank/DDBJ whole genome shotgun (WGS) entry which is preliminary data.</text>
</comment>
<sequence>MAAKRAAGQQPPVINFSDRMTPHSEELEWYNAVPSYEGGFFRVPKVELRNTQHVTPTVNLFQRYAPVFACGVRWRESGKEVSTITKSRKGALVSLSIGGGTEIPHFSLRLRLKTNDPNYVHHDCIFIWPLWNENNVQSSRTSTSTPADGSKFTFSASVKDANVRKVSLSEAEADACDGKIGDPGYCVEWTSCTPPEAAIGLDLPRSARSRLLSESQISAMESFMGLQKSDILVQVVTRIRVTSFEQRWASMTAMPTPTLAPYPFYSCAYVKQARLFEPMLRIPGVKDVTIQHHHRYREYGWQSMEHGGFSPEPKFFHQMPSPFGFFINEREYEAIRMIAIIREAEATKDTATREWNGEYTFNLFEAFQVHGAERTDLRGFFYGVIEAKLKLTGQGALQEAHEQQFPLPEPGTAVTVDECTAEKGKGKHVWEGVVVSARGISSVVEENKPFNAIFFRIKRPASKDPAANSEKLTGFVSFGRPSSGVSQARQAIRYAMWGKETFGISRDNKMKQLLLAKQNRTLQFHERHDTVDGRTNWFLQTNTKLNATQALAVRSVFATSTSWRDFCCLITGPPGTGKTYVSLAIAAHCVERGWPLFIVCASNQGLDIIANRIGQYLQAENISKEGVYRLSTQTLESYGMGMPSFSSNEDEENEEGPERQQRSPLRYLEIKKELRRRKVSSELRHMVLSSLESMVEPEHNLSLVARITEDLQKLMSGDEDSLPLGDVRECLWDFLTCQELPRQRSKDAAEQGQARQMRRPLQNMTTFGATVQELTVQQKALWSDLQEGYLAKARVVLCTASTAGRKVLRAFQPYYLVIEEASQMVEWQTVNAVIRNINTLRKVVLSGDMAQLPPTVISTGSNECDNFEVVSFFERMIRTGHPHIQLDIQYRMAPGIAAHVSRTFYNPPFITHDSCKGRVKARVFSDVMVARFHCAAGTSCFLSVADSSVWRRKGCTSLVNPEYINEICSVLRDMDEAGIAQEDVLVLSFYSEERRALEACIHNGMGLKGISIKSVDAAQGSESPFVLLSTTRPGHNGLGFVANTNRQCVALSRAQDGLLIVGNAHMGAAKQGAGYKSWASLVSAHAASGRLINRNGAGRWKVLTNIGSTEDAFEKVE</sequence>
<dbReference type="PANTHER" id="PTHR10887">
    <property type="entry name" value="DNA2/NAM7 HELICASE FAMILY"/>
    <property type="match status" value="1"/>
</dbReference>
<reference evidence="5" key="1">
    <citation type="submission" date="2021-07" db="EMBL/GenBank/DDBJ databases">
        <authorList>
            <person name="Branca A.L. A."/>
        </authorList>
    </citation>
    <scope>NUCLEOTIDE SEQUENCE</scope>
</reference>
<feature type="domain" description="DNA2/NAM7 helicase helicase" evidence="3">
    <location>
        <begin position="544"/>
        <end position="858"/>
    </location>
</feature>
<accession>A0A9W4IQK8</accession>
<protein>
    <submittedName>
        <fullName evidence="5">Uncharacterized protein</fullName>
    </submittedName>
</protein>
<proteinExistence type="predicted"/>
<keyword evidence="1" id="KW-0378">Hydrolase</keyword>
<name>A0A9W4IQK8_9EURO</name>
<evidence type="ECO:0000256" key="2">
    <source>
        <dbReference type="SAM" id="MobiDB-lite"/>
    </source>
</evidence>
<feature type="region of interest" description="Disordered" evidence="2">
    <location>
        <begin position="641"/>
        <end position="665"/>
    </location>
</feature>
<dbReference type="EMBL" id="CAJVPG010000099">
    <property type="protein sequence ID" value="CAG8327735.1"/>
    <property type="molecule type" value="Genomic_DNA"/>
</dbReference>